<organism evidence="1 2">
    <name type="scientific">Levilactobacillus namurensis DSM 19117</name>
    <dbReference type="NCBI Taxonomy" id="1423773"/>
    <lineage>
        <taxon>Bacteria</taxon>
        <taxon>Bacillati</taxon>
        <taxon>Bacillota</taxon>
        <taxon>Bacilli</taxon>
        <taxon>Lactobacillales</taxon>
        <taxon>Lactobacillaceae</taxon>
        <taxon>Levilactobacillus</taxon>
    </lineage>
</organism>
<dbReference type="Proteomes" id="UP000051162">
    <property type="component" value="Unassembled WGS sequence"/>
</dbReference>
<reference evidence="1 2" key="1">
    <citation type="journal article" date="2015" name="Genome Announc.">
        <title>Expanding the biotechnology potential of lactobacilli through comparative genomics of 213 strains and associated genera.</title>
        <authorList>
            <person name="Sun Z."/>
            <person name="Harris H.M."/>
            <person name="McCann A."/>
            <person name="Guo C."/>
            <person name="Argimon S."/>
            <person name="Zhang W."/>
            <person name="Yang X."/>
            <person name="Jeffery I.B."/>
            <person name="Cooney J.C."/>
            <person name="Kagawa T.F."/>
            <person name="Liu W."/>
            <person name="Song Y."/>
            <person name="Salvetti E."/>
            <person name="Wrobel A."/>
            <person name="Rasinkangas P."/>
            <person name="Parkhill J."/>
            <person name="Rea M.C."/>
            <person name="O'Sullivan O."/>
            <person name="Ritari J."/>
            <person name="Douillard F.P."/>
            <person name="Paul Ross R."/>
            <person name="Yang R."/>
            <person name="Briner A.E."/>
            <person name="Felis G.E."/>
            <person name="de Vos W.M."/>
            <person name="Barrangou R."/>
            <person name="Klaenhammer T.R."/>
            <person name="Caufield P.W."/>
            <person name="Cui Y."/>
            <person name="Zhang H."/>
            <person name="O'Toole P.W."/>
        </authorList>
    </citation>
    <scope>NUCLEOTIDE SEQUENCE [LARGE SCALE GENOMIC DNA]</scope>
    <source>
        <strain evidence="1 2">DSM 19117</strain>
    </source>
</reference>
<name>A0A0R1JUX9_9LACO</name>
<protein>
    <submittedName>
        <fullName evidence="1">Uncharacterized protein</fullName>
    </submittedName>
</protein>
<sequence>MTFDVTKVTAAFRVAAALGEIAADFSLDLNFNQPVSSRAVTQSQVLPDSISFSVQGWNQQKLERHRNKLLDFKPFL</sequence>
<dbReference type="EMBL" id="AZDT01000063">
    <property type="protein sequence ID" value="KRK73059.1"/>
    <property type="molecule type" value="Genomic_DNA"/>
</dbReference>
<proteinExistence type="predicted"/>
<dbReference type="PATRIC" id="fig|1423773.3.peg.822"/>
<evidence type="ECO:0000313" key="1">
    <source>
        <dbReference type="EMBL" id="KRK73059.1"/>
    </source>
</evidence>
<gene>
    <name evidence="1" type="ORF">FD30_GL000802</name>
</gene>
<keyword evidence="2" id="KW-1185">Reference proteome</keyword>
<evidence type="ECO:0000313" key="2">
    <source>
        <dbReference type="Proteomes" id="UP000051162"/>
    </source>
</evidence>
<accession>A0A0R1JUX9</accession>
<dbReference type="AlphaFoldDB" id="A0A0R1JUX9"/>
<comment type="caution">
    <text evidence="1">The sequence shown here is derived from an EMBL/GenBank/DDBJ whole genome shotgun (WGS) entry which is preliminary data.</text>
</comment>